<comment type="caution">
    <text evidence="1">The sequence shown here is derived from an EMBL/GenBank/DDBJ whole genome shotgun (WGS) entry which is preliminary data.</text>
</comment>
<dbReference type="STRING" id="106549.A0A540LY20"/>
<reference evidence="1 2" key="1">
    <citation type="journal article" date="2019" name="G3 (Bethesda)">
        <title>Sequencing of a Wild Apple (Malus baccata) Genome Unravels the Differences Between Cultivated and Wild Apple Species Regarding Disease Resistance and Cold Tolerance.</title>
        <authorList>
            <person name="Chen X."/>
        </authorList>
    </citation>
    <scope>NUCLEOTIDE SEQUENCE [LARGE SCALE GENOMIC DNA]</scope>
    <source>
        <strain evidence="2">cv. Shandingzi</strain>
        <tissue evidence="1">Leaves</tissue>
    </source>
</reference>
<gene>
    <name evidence="1" type="ORF">C1H46_023108</name>
</gene>
<evidence type="ECO:0000313" key="1">
    <source>
        <dbReference type="EMBL" id="TQD91296.1"/>
    </source>
</evidence>
<organism evidence="1 2">
    <name type="scientific">Malus baccata</name>
    <name type="common">Siberian crab apple</name>
    <name type="synonym">Pyrus baccata</name>
    <dbReference type="NCBI Taxonomy" id="106549"/>
    <lineage>
        <taxon>Eukaryota</taxon>
        <taxon>Viridiplantae</taxon>
        <taxon>Streptophyta</taxon>
        <taxon>Embryophyta</taxon>
        <taxon>Tracheophyta</taxon>
        <taxon>Spermatophyta</taxon>
        <taxon>Magnoliopsida</taxon>
        <taxon>eudicotyledons</taxon>
        <taxon>Gunneridae</taxon>
        <taxon>Pentapetalae</taxon>
        <taxon>rosids</taxon>
        <taxon>fabids</taxon>
        <taxon>Rosales</taxon>
        <taxon>Rosaceae</taxon>
        <taxon>Amygdaloideae</taxon>
        <taxon>Maleae</taxon>
        <taxon>Malus</taxon>
    </lineage>
</organism>
<evidence type="ECO:0000313" key="2">
    <source>
        <dbReference type="Proteomes" id="UP000315295"/>
    </source>
</evidence>
<sequence>MSYGIVVNSFYELKSVYANYYRNVLGMKAWRIGPVSMCNRNNEGKAIRGKASSIKEHEFLKWLD</sequence>
<name>A0A540LY20_MALBA</name>
<dbReference type="EMBL" id="VIEB01000424">
    <property type="protein sequence ID" value="TQD91296.1"/>
    <property type="molecule type" value="Genomic_DNA"/>
</dbReference>
<dbReference type="Gene3D" id="3.40.50.2000">
    <property type="entry name" value="Glycogen Phosphorylase B"/>
    <property type="match status" value="1"/>
</dbReference>
<proteinExistence type="predicted"/>
<dbReference type="Proteomes" id="UP000315295">
    <property type="component" value="Unassembled WGS sequence"/>
</dbReference>
<dbReference type="AlphaFoldDB" id="A0A540LY20"/>
<accession>A0A540LY20</accession>
<keyword evidence="2" id="KW-1185">Reference proteome</keyword>
<dbReference type="SUPFAM" id="SSF53756">
    <property type="entry name" value="UDP-Glycosyltransferase/glycogen phosphorylase"/>
    <property type="match status" value="1"/>
</dbReference>
<protein>
    <submittedName>
        <fullName evidence="1">Uncharacterized protein</fullName>
    </submittedName>
</protein>